<evidence type="ECO:0000313" key="3">
    <source>
        <dbReference type="Proteomes" id="UP000187609"/>
    </source>
</evidence>
<proteinExistence type="predicted"/>
<dbReference type="KEGG" id="nau:109225630"/>
<sequence>MFQTRGQSGHDLPLPFRVIFPKDKNCDRFTALIKVFSFFLFLASISLVLYSAFVRQDLWFRCPECPDSSISFKPVCDPHQYNSTATDDSLSPTNISHIVFGIAGSAQTWNNRKHYSELWWKPTVTRGFVWLDEEPDPNSTWPGTSPPYRISSDWKKFKFTSSQSAVRISRVIVDSFRVGLPNARWFVMGDDDTVFFTENLVTVLAKYNHREMYYIGGNSESVEQNVMHAYDMAFGGGGFAISYPLAAELVRIMDGCLNRYFNFYGSDQRVWACVGEVGITLTRERGFHQIDIRDDPFGLLAAHPMAPLVSLHHLEYVQPLFPDQSQIESLRMLTTAYKVDPARTMQQSFCYYQRYKWSISVSWAYAVQIYPWLLSAKDLETPLQTFRTWRSWSSGPFMFNTRPMSSEPCERPVIFYLDSIKEDEKGKTVTTYKKSPIKQEKKCNQANYARAFAIEKIVVSSLKMDPEKWKKVPRRQCCEASKGFWSNTMTVKIRNCKHRETITT</sequence>
<dbReference type="AlphaFoldDB" id="A0A1J6J8P6"/>
<keyword evidence="1" id="KW-0812">Transmembrane</keyword>
<dbReference type="Gene3D" id="3.90.550.50">
    <property type="match status" value="1"/>
</dbReference>
<dbReference type="Pfam" id="PF04646">
    <property type="entry name" value="DUF604"/>
    <property type="match status" value="1"/>
</dbReference>
<dbReference type="Proteomes" id="UP000187609">
    <property type="component" value="Unassembled WGS sequence"/>
</dbReference>
<feature type="transmembrane region" description="Helical" evidence="1">
    <location>
        <begin position="31"/>
        <end position="53"/>
    </location>
</feature>
<dbReference type="OMA" id="CRSSETI"/>
<gene>
    <name evidence="2" type="ORF">A4A49_17603</name>
</gene>
<dbReference type="OrthoDB" id="421979at2759"/>
<accession>A0A1J6J8P6</accession>
<dbReference type="FunFam" id="3.90.550.50:FF:000006">
    <property type="entry name" value="Fringe-related protein-like"/>
    <property type="match status" value="1"/>
</dbReference>
<evidence type="ECO:0000313" key="2">
    <source>
        <dbReference type="EMBL" id="OIT03585.1"/>
    </source>
</evidence>
<organism evidence="2 3">
    <name type="scientific">Nicotiana attenuata</name>
    <name type="common">Coyote tobacco</name>
    <dbReference type="NCBI Taxonomy" id="49451"/>
    <lineage>
        <taxon>Eukaryota</taxon>
        <taxon>Viridiplantae</taxon>
        <taxon>Streptophyta</taxon>
        <taxon>Embryophyta</taxon>
        <taxon>Tracheophyta</taxon>
        <taxon>Spermatophyta</taxon>
        <taxon>Magnoliopsida</taxon>
        <taxon>eudicotyledons</taxon>
        <taxon>Gunneridae</taxon>
        <taxon>Pentapetalae</taxon>
        <taxon>asterids</taxon>
        <taxon>lamiids</taxon>
        <taxon>Solanales</taxon>
        <taxon>Solanaceae</taxon>
        <taxon>Nicotianoideae</taxon>
        <taxon>Nicotianeae</taxon>
        <taxon>Nicotiana</taxon>
    </lineage>
</organism>
<dbReference type="EMBL" id="MJEQ01037187">
    <property type="protein sequence ID" value="OIT03585.1"/>
    <property type="molecule type" value="Genomic_DNA"/>
</dbReference>
<dbReference type="PANTHER" id="PTHR10811">
    <property type="entry name" value="FRINGE-RELATED"/>
    <property type="match status" value="1"/>
</dbReference>
<keyword evidence="1" id="KW-1133">Transmembrane helix</keyword>
<evidence type="ECO:0000256" key="1">
    <source>
        <dbReference type="SAM" id="Phobius"/>
    </source>
</evidence>
<dbReference type="STRING" id="49451.A0A1J6J8P6"/>
<comment type="caution">
    <text evidence="2">The sequence shown here is derived from an EMBL/GenBank/DDBJ whole genome shotgun (WGS) entry which is preliminary data.</text>
</comment>
<dbReference type="InterPro" id="IPR006740">
    <property type="entry name" value="DUF604"/>
</dbReference>
<protein>
    <recommendedName>
        <fullName evidence="4">Beta-1,3-glucosyltransferase</fullName>
    </recommendedName>
</protein>
<keyword evidence="3" id="KW-1185">Reference proteome</keyword>
<evidence type="ECO:0008006" key="4">
    <source>
        <dbReference type="Google" id="ProtNLM"/>
    </source>
</evidence>
<keyword evidence="1" id="KW-0472">Membrane</keyword>
<reference evidence="2" key="1">
    <citation type="submission" date="2016-11" db="EMBL/GenBank/DDBJ databases">
        <title>The genome of Nicotiana attenuata.</title>
        <authorList>
            <person name="Xu S."/>
            <person name="Brockmoeller T."/>
            <person name="Gaquerel E."/>
            <person name="Navarro A."/>
            <person name="Kuhl H."/>
            <person name="Gase K."/>
            <person name="Ling Z."/>
            <person name="Zhou W."/>
            <person name="Kreitzer C."/>
            <person name="Stanke M."/>
            <person name="Tang H."/>
            <person name="Lyons E."/>
            <person name="Pandey P."/>
            <person name="Pandey S.P."/>
            <person name="Timmermann B."/>
            <person name="Baldwin I.T."/>
        </authorList>
    </citation>
    <scope>NUCLEOTIDE SEQUENCE [LARGE SCALE GENOMIC DNA]</scope>
    <source>
        <strain evidence="2">UT</strain>
    </source>
</reference>
<dbReference type="Gramene" id="OIT03585">
    <property type="protein sequence ID" value="OIT03585"/>
    <property type="gene ID" value="A4A49_17603"/>
</dbReference>
<name>A0A1J6J8P6_NICAT</name>